<gene>
    <name evidence="1" type="ORF">WMO62_03260</name>
</gene>
<dbReference type="NCBIfam" id="TIGR01909">
    <property type="entry name" value="C_GCAxxG_C_C"/>
    <property type="match status" value="1"/>
</dbReference>
<dbReference type="InterPro" id="IPR010181">
    <property type="entry name" value="CGCAxxGCC_motif"/>
</dbReference>
<dbReference type="Proteomes" id="UP001470288">
    <property type="component" value="Unassembled WGS sequence"/>
</dbReference>
<name>A0ABV1HY56_9FIRM</name>
<accession>A0ABV1HY56</accession>
<evidence type="ECO:0000313" key="1">
    <source>
        <dbReference type="EMBL" id="MEQ2577860.1"/>
    </source>
</evidence>
<protein>
    <submittedName>
        <fullName evidence="1">C-GCAxxG-C-C family protein</fullName>
    </submittedName>
</protein>
<evidence type="ECO:0000313" key="2">
    <source>
        <dbReference type="Proteomes" id="UP001470288"/>
    </source>
</evidence>
<keyword evidence="2" id="KW-1185">Reference proteome</keyword>
<dbReference type="Pfam" id="PF09719">
    <property type="entry name" value="C_GCAxxG_C_C"/>
    <property type="match status" value="1"/>
</dbReference>
<comment type="caution">
    <text evidence="1">The sequence shown here is derived from an EMBL/GenBank/DDBJ whole genome shotgun (WGS) entry which is preliminary data.</text>
</comment>
<dbReference type="EMBL" id="JBBMFC010000004">
    <property type="protein sequence ID" value="MEQ2577860.1"/>
    <property type="molecule type" value="Genomic_DNA"/>
</dbReference>
<sequence>MESRVKETIVRHDKGYNCAQAVACTYCDLFGYKEEDVFRMTEGFGLGMGCMAGTCGALSGAVLLAGLKNSDGQINAPKTKGKTYKLSRQLLERFQERCGSTICAELKGVTTGTPVHSCADCIKDAAAIVEEVLLGGENE</sequence>
<reference evidence="1 2" key="1">
    <citation type="submission" date="2024-03" db="EMBL/GenBank/DDBJ databases">
        <title>Human intestinal bacterial collection.</title>
        <authorList>
            <person name="Pauvert C."/>
            <person name="Hitch T.C.A."/>
            <person name="Clavel T."/>
        </authorList>
    </citation>
    <scope>NUCLEOTIDE SEQUENCE [LARGE SCALE GENOMIC DNA]</scope>
    <source>
        <strain evidence="1 2">CLA-AA-H78B</strain>
    </source>
</reference>
<proteinExistence type="predicted"/>
<dbReference type="RefSeq" id="WP_147600768.1">
    <property type="nucleotide sequence ID" value="NZ_JBBMFC010000004.1"/>
</dbReference>
<organism evidence="1 2">
    <name type="scientific">Hominiventricola aquisgranensis</name>
    <dbReference type="NCBI Taxonomy" id="3133164"/>
    <lineage>
        <taxon>Bacteria</taxon>
        <taxon>Bacillati</taxon>
        <taxon>Bacillota</taxon>
        <taxon>Clostridia</taxon>
        <taxon>Lachnospirales</taxon>
        <taxon>Lachnospiraceae</taxon>
        <taxon>Hominiventricola</taxon>
    </lineage>
</organism>